<dbReference type="Proteomes" id="UP000298681">
    <property type="component" value="Unassembled WGS sequence"/>
</dbReference>
<sequence length="194" mass="21362">MKAISVLPFLLLAAFAGSAAAQAIDETDMLGRRLQALEMDPATSGFAQLERLQARQAIDAYVNARARDRDALRQVAGWRVDTAETAARSEALRREIDRLDRTRADLLVEASRQEAARARAEAERLRIQAQIQAEETARLRAAADSELTARQQAETVLEGVASDQAAKLRAARARDAELARREAELLRQAEQDGD</sequence>
<evidence type="ECO:0008006" key="5">
    <source>
        <dbReference type="Google" id="ProtNLM"/>
    </source>
</evidence>
<dbReference type="RefSeq" id="WP_134674939.1">
    <property type="nucleotide sequence ID" value="NZ_SPUH01000002.1"/>
</dbReference>
<evidence type="ECO:0000313" key="3">
    <source>
        <dbReference type="EMBL" id="TKS52818.1"/>
    </source>
</evidence>
<feature type="signal peptide" evidence="2">
    <location>
        <begin position="1"/>
        <end position="23"/>
    </location>
</feature>
<proteinExistence type="predicted"/>
<dbReference type="EMBL" id="SPUH01000002">
    <property type="protein sequence ID" value="TKS52818.1"/>
    <property type="molecule type" value="Genomic_DNA"/>
</dbReference>
<dbReference type="AlphaFoldDB" id="A0A4Z1R865"/>
<keyword evidence="4" id="KW-1185">Reference proteome</keyword>
<evidence type="ECO:0000313" key="4">
    <source>
        <dbReference type="Proteomes" id="UP000298681"/>
    </source>
</evidence>
<name>A0A4Z1R865_9GAMM</name>
<keyword evidence="1" id="KW-0175">Coiled coil</keyword>
<evidence type="ECO:0000256" key="1">
    <source>
        <dbReference type="SAM" id="Coils"/>
    </source>
</evidence>
<accession>A0A4Z1R865</accession>
<gene>
    <name evidence="3" type="ORF">E4582_11295</name>
</gene>
<protein>
    <recommendedName>
        <fullName evidence="5">DUF4398 domain-containing protein</fullName>
    </recommendedName>
</protein>
<feature type="chain" id="PRO_5021291391" description="DUF4398 domain-containing protein" evidence="2">
    <location>
        <begin position="24"/>
        <end position="194"/>
    </location>
</feature>
<organism evidence="3 4">
    <name type="scientific">Luteimonas yindakuii</name>
    <dbReference type="NCBI Taxonomy" id="2565782"/>
    <lineage>
        <taxon>Bacteria</taxon>
        <taxon>Pseudomonadati</taxon>
        <taxon>Pseudomonadota</taxon>
        <taxon>Gammaproteobacteria</taxon>
        <taxon>Lysobacterales</taxon>
        <taxon>Lysobacteraceae</taxon>
        <taxon>Luteimonas</taxon>
    </lineage>
</organism>
<comment type="caution">
    <text evidence="3">The sequence shown here is derived from an EMBL/GenBank/DDBJ whole genome shotgun (WGS) entry which is preliminary data.</text>
</comment>
<feature type="coiled-coil region" evidence="1">
    <location>
        <begin position="89"/>
        <end position="137"/>
    </location>
</feature>
<reference evidence="3 4" key="1">
    <citation type="submission" date="2019-01" db="EMBL/GenBank/DDBJ databases">
        <authorList>
            <person name="Zhang S."/>
        </authorList>
    </citation>
    <scope>NUCLEOTIDE SEQUENCE [LARGE SCALE GENOMIC DNA]</scope>
    <source>
        <strain evidence="3 4">1626</strain>
    </source>
</reference>
<keyword evidence="2" id="KW-0732">Signal</keyword>
<evidence type="ECO:0000256" key="2">
    <source>
        <dbReference type="SAM" id="SignalP"/>
    </source>
</evidence>